<dbReference type="AlphaFoldDB" id="A0A6V8LP42"/>
<dbReference type="Proteomes" id="UP000494245">
    <property type="component" value="Unassembled WGS sequence"/>
</dbReference>
<reference evidence="1 2" key="1">
    <citation type="submission" date="2020-04" db="EMBL/GenBank/DDBJ databases">
        <authorList>
            <consortium name="Desulfovibrio sp. FSS-1 genome sequencing consortium"/>
            <person name="Shimoshige H."/>
            <person name="Kobayashi H."/>
            <person name="Maekawa T."/>
        </authorList>
    </citation>
    <scope>NUCLEOTIDE SEQUENCE [LARGE SCALE GENOMIC DNA]</scope>
    <source>
        <strain evidence="1 2">SIID29052-01</strain>
    </source>
</reference>
<evidence type="ECO:0000313" key="2">
    <source>
        <dbReference type="Proteomes" id="UP000494245"/>
    </source>
</evidence>
<organism evidence="1 2">
    <name type="scientific">Fundidesulfovibrio magnetotacticus</name>
    <dbReference type="NCBI Taxonomy" id="2730080"/>
    <lineage>
        <taxon>Bacteria</taxon>
        <taxon>Pseudomonadati</taxon>
        <taxon>Thermodesulfobacteriota</taxon>
        <taxon>Desulfovibrionia</taxon>
        <taxon>Desulfovibrionales</taxon>
        <taxon>Desulfovibrionaceae</taxon>
        <taxon>Fundidesulfovibrio</taxon>
    </lineage>
</organism>
<comment type="caution">
    <text evidence="1">The sequence shown here is derived from an EMBL/GenBank/DDBJ whole genome shotgun (WGS) entry which is preliminary data.</text>
</comment>
<sequence>MGHAAKAARSRRDIPFGGLGICLDAALFRAARMARSRFVDPETAGKARVRPFEVPLWGFEMMVAYCRFTRAG</sequence>
<keyword evidence="2" id="KW-1185">Reference proteome</keyword>
<gene>
    <name evidence="1" type="ORF">NNJEOMEG_01317</name>
</gene>
<protein>
    <submittedName>
        <fullName evidence="1">Uncharacterized protein</fullName>
    </submittedName>
</protein>
<evidence type="ECO:0000313" key="1">
    <source>
        <dbReference type="EMBL" id="GFK93484.1"/>
    </source>
</evidence>
<reference evidence="1 2" key="2">
    <citation type="submission" date="2020-05" db="EMBL/GenBank/DDBJ databases">
        <title>Draft genome sequence of Desulfovibrio sp. strainFSS-1.</title>
        <authorList>
            <person name="Shimoshige H."/>
            <person name="Kobayashi H."/>
            <person name="Maekawa T."/>
        </authorList>
    </citation>
    <scope>NUCLEOTIDE SEQUENCE [LARGE SCALE GENOMIC DNA]</scope>
    <source>
        <strain evidence="1 2">SIID29052-01</strain>
    </source>
</reference>
<proteinExistence type="predicted"/>
<name>A0A6V8LP42_9BACT</name>
<dbReference type="EMBL" id="BLTE01000004">
    <property type="protein sequence ID" value="GFK93484.1"/>
    <property type="molecule type" value="Genomic_DNA"/>
</dbReference>
<accession>A0A6V8LP42</accession>